<comment type="caution">
    <text evidence="4">The sequence shown here is derived from an EMBL/GenBank/DDBJ whole genome shotgun (WGS) entry which is preliminary data.</text>
</comment>
<dbReference type="Gene3D" id="3.40.50.300">
    <property type="entry name" value="P-loop containing nucleotide triphosphate hydrolases"/>
    <property type="match status" value="2"/>
</dbReference>
<dbReference type="AlphaFoldDB" id="A0A0G1M627"/>
<dbReference type="Pfam" id="PF26449">
    <property type="entry name" value="DUF8128"/>
    <property type="match status" value="1"/>
</dbReference>
<dbReference type="Proteomes" id="UP000034086">
    <property type="component" value="Unassembled WGS sequence"/>
</dbReference>
<dbReference type="InterPro" id="IPR058441">
    <property type="entry name" value="DUF8128"/>
</dbReference>
<proteinExistence type="predicted"/>
<dbReference type="InterPro" id="IPR002789">
    <property type="entry name" value="HerA_central"/>
</dbReference>
<dbReference type="EMBL" id="LCKQ01000013">
    <property type="protein sequence ID" value="KKU03691.1"/>
    <property type="molecule type" value="Genomic_DNA"/>
</dbReference>
<sequence length="704" mass="78519">MQNLTTLLLKLPRNTEVTPEAAQTFLSALTQINSVSFFQRLTGTHPQALSLEIALINQQIRFQITCDTELVPFVSTQIQSNYPLVIIEKTTDSISGQNLSVVSLKLKQGSYYPVATYPAFTDIDPLASLLSVLSKSSPDQIALIQYALTSSGSGWQGAGASFAEKGKKNEDGSYSPRSDQTIIKEKISYPGFKVSVRVAANAKETLKELVSAFGVFTRADGNSFSTKKSFFGKKDGYKDLLERKVSGNQILNIVELATIWHLPSEKIKTPTIAWGTSVLSEPPENLPTPLYADDEDKKHINFFGKTVFKNKDTIFGIKDIDRRRHVWTIGKTGTGKSTLIANMAIDDLKKDRGLAVIDPHGDLCEILLDYVPKSRINDVIYFNPADKDFPIVINPLEVTNKEEAELVVSGIVSIFNKIFGFSWGPRLEYILRTSLLTLSDVPNTTLKDIPLLLTNQSYRNQIVGKITEPTLKSFWVDEFDKMPPNLQKEAISPILNKVGQFVTSPLIRTVIGSPKSTIKLDDVMNDGKILFANLSQGRLGEDNAALLGAMLITKLQLAAMHRVDMKEEARRDFYLYVDEFQNFATGSFIKIMSEARKYRLNIMLANQYMAQIPEEVQKAILGNAGSIVSFSVGANDAAILFKEFAEVFSETDLVNLSNYQVAIKLMIEGHSTRPFLAHTLPLPISRNQNREKVIRISRERWAKR</sequence>
<dbReference type="CDD" id="cd01127">
    <property type="entry name" value="TrwB_TraG_TraD_VirD4"/>
    <property type="match status" value="1"/>
</dbReference>
<dbReference type="PANTHER" id="PTHR30121">
    <property type="entry name" value="UNCHARACTERIZED PROTEIN YJGR-RELATED"/>
    <property type="match status" value="1"/>
</dbReference>
<dbReference type="InterPro" id="IPR027417">
    <property type="entry name" value="P-loop_NTPase"/>
</dbReference>
<accession>A0A0G1M627</accession>
<dbReference type="PANTHER" id="PTHR30121:SF11">
    <property type="entry name" value="AAA+ ATPASE DOMAIN-CONTAINING PROTEIN"/>
    <property type="match status" value="1"/>
</dbReference>
<dbReference type="PATRIC" id="fig|1618598.3.peg.402"/>
<feature type="domain" description="DUF8128" evidence="3">
    <location>
        <begin position="12"/>
        <end position="274"/>
    </location>
</feature>
<dbReference type="InterPro" id="IPR051162">
    <property type="entry name" value="T4SS_component"/>
</dbReference>
<dbReference type="Pfam" id="PF01935">
    <property type="entry name" value="DUF87"/>
    <property type="match status" value="1"/>
</dbReference>
<dbReference type="Pfam" id="PF12696">
    <property type="entry name" value="TraG-D_C"/>
    <property type="match status" value="1"/>
</dbReference>
<feature type="domain" description="Helicase HerA central" evidence="1">
    <location>
        <begin position="323"/>
        <end position="407"/>
    </location>
</feature>
<evidence type="ECO:0000259" key="2">
    <source>
        <dbReference type="Pfam" id="PF12696"/>
    </source>
</evidence>
<protein>
    <recommendedName>
        <fullName evidence="6">Type IV secretion system coupling protein TraD DNA-binding domain-containing protein</fullName>
    </recommendedName>
</protein>
<reference evidence="4 5" key="1">
    <citation type="journal article" date="2015" name="Nature">
        <title>rRNA introns, odd ribosomes, and small enigmatic genomes across a large radiation of phyla.</title>
        <authorList>
            <person name="Brown C.T."/>
            <person name="Hug L.A."/>
            <person name="Thomas B.C."/>
            <person name="Sharon I."/>
            <person name="Castelle C.J."/>
            <person name="Singh A."/>
            <person name="Wilkins M.J."/>
            <person name="Williams K.H."/>
            <person name="Banfield J.F."/>
        </authorList>
    </citation>
    <scope>NUCLEOTIDE SEQUENCE [LARGE SCALE GENOMIC DNA]</scope>
</reference>
<organism evidence="4 5">
    <name type="scientific">Candidatus Woesebacteria bacterium GW2011_GWE1_45_18</name>
    <dbReference type="NCBI Taxonomy" id="1618598"/>
    <lineage>
        <taxon>Bacteria</taxon>
        <taxon>Candidatus Woeseibacteriota</taxon>
    </lineage>
</organism>
<evidence type="ECO:0000313" key="4">
    <source>
        <dbReference type="EMBL" id="KKU03691.1"/>
    </source>
</evidence>
<evidence type="ECO:0008006" key="6">
    <source>
        <dbReference type="Google" id="ProtNLM"/>
    </source>
</evidence>
<evidence type="ECO:0000259" key="3">
    <source>
        <dbReference type="Pfam" id="PF26449"/>
    </source>
</evidence>
<evidence type="ECO:0000313" key="5">
    <source>
        <dbReference type="Proteomes" id="UP000034086"/>
    </source>
</evidence>
<dbReference type="SUPFAM" id="SSF52540">
    <property type="entry name" value="P-loop containing nucleoside triphosphate hydrolases"/>
    <property type="match status" value="1"/>
</dbReference>
<evidence type="ECO:0000259" key="1">
    <source>
        <dbReference type="Pfam" id="PF01935"/>
    </source>
</evidence>
<name>A0A0G1M627_9BACT</name>
<feature type="domain" description="TraD/TraG TraM recognition site" evidence="2">
    <location>
        <begin position="573"/>
        <end position="653"/>
    </location>
</feature>
<dbReference type="InterPro" id="IPR032689">
    <property type="entry name" value="TraG-D_C"/>
</dbReference>
<gene>
    <name evidence="4" type="ORF">UX03_C0013G0051</name>
</gene>